<dbReference type="Pfam" id="PF19054">
    <property type="entry name" value="DUF5753"/>
    <property type="match status" value="1"/>
</dbReference>
<sequence length="278" mass="31261">MTDDWEYGAGEPVSSDSLKTFGAFVQGLREHAGLTREDLASLVRFSKHTVESIELGRRMPDRDFVDRAEAPLGGTGALKKAYRHLTRHPGLAAWFRQWARYERLADSLDTYECRLVPGLLQSEAYARVTFGSALPPLTDEELEAKVVARMERQRLLRDRPHVSYSFVVEEHVFRRGIGGPEVTRDLLDHVLAVTEPRNVVLQIMPLESTEHAGLAGPLRLLELPDGRRHAYSEGQLNGRLISDPNEVALLYRLYATLRSQALTPAKSRGLLERIRGAL</sequence>
<dbReference type="InterPro" id="IPR043917">
    <property type="entry name" value="DUF5753"/>
</dbReference>
<dbReference type="Gene3D" id="1.10.260.40">
    <property type="entry name" value="lambda repressor-like DNA-binding domains"/>
    <property type="match status" value="1"/>
</dbReference>
<dbReference type="InterPro" id="IPR001387">
    <property type="entry name" value="Cro/C1-type_HTH"/>
</dbReference>
<reference evidence="2" key="1">
    <citation type="submission" date="2022-10" db="EMBL/GenBank/DDBJ databases">
        <title>The complete genomes of actinobacterial strains from the NBC collection.</title>
        <authorList>
            <person name="Joergensen T.S."/>
            <person name="Alvarez Arevalo M."/>
            <person name="Sterndorff E.B."/>
            <person name="Faurdal D."/>
            <person name="Vuksanovic O."/>
            <person name="Mourched A.-S."/>
            <person name="Charusanti P."/>
            <person name="Shaw S."/>
            <person name="Blin K."/>
            <person name="Weber T."/>
        </authorList>
    </citation>
    <scope>NUCLEOTIDE SEQUENCE</scope>
    <source>
        <strain evidence="2">NBC_00003</strain>
    </source>
</reference>
<protein>
    <submittedName>
        <fullName evidence="2">Scr1 family TA system antitoxin-like transcriptional regulator</fullName>
    </submittedName>
</protein>
<evidence type="ECO:0000313" key="2">
    <source>
        <dbReference type="EMBL" id="WTW63495.1"/>
    </source>
</evidence>
<dbReference type="EMBL" id="CP108318">
    <property type="protein sequence ID" value="WTW63495.1"/>
    <property type="molecule type" value="Genomic_DNA"/>
</dbReference>
<proteinExistence type="predicted"/>
<dbReference type="Pfam" id="PF13560">
    <property type="entry name" value="HTH_31"/>
    <property type="match status" value="1"/>
</dbReference>
<dbReference type="SUPFAM" id="SSF47413">
    <property type="entry name" value="lambda repressor-like DNA-binding domains"/>
    <property type="match status" value="1"/>
</dbReference>
<accession>A0AAU2V893</accession>
<dbReference type="GO" id="GO:0003677">
    <property type="term" value="F:DNA binding"/>
    <property type="evidence" value="ECO:0007669"/>
    <property type="project" value="InterPro"/>
</dbReference>
<dbReference type="SMART" id="SM00530">
    <property type="entry name" value="HTH_XRE"/>
    <property type="match status" value="1"/>
</dbReference>
<feature type="domain" description="HTH cro/C1-type" evidence="1">
    <location>
        <begin position="24"/>
        <end position="79"/>
    </location>
</feature>
<name>A0AAU2V893_9ACTN</name>
<organism evidence="2">
    <name type="scientific">Streptomyces sp. NBC_00003</name>
    <dbReference type="NCBI Taxonomy" id="2903608"/>
    <lineage>
        <taxon>Bacteria</taxon>
        <taxon>Bacillati</taxon>
        <taxon>Actinomycetota</taxon>
        <taxon>Actinomycetes</taxon>
        <taxon>Kitasatosporales</taxon>
        <taxon>Streptomycetaceae</taxon>
        <taxon>Streptomyces</taxon>
    </lineage>
</organism>
<dbReference type="CDD" id="cd00093">
    <property type="entry name" value="HTH_XRE"/>
    <property type="match status" value="1"/>
</dbReference>
<evidence type="ECO:0000259" key="1">
    <source>
        <dbReference type="SMART" id="SM00530"/>
    </source>
</evidence>
<dbReference type="AlphaFoldDB" id="A0AAU2V893"/>
<gene>
    <name evidence="2" type="ORF">OG549_24175</name>
</gene>
<dbReference type="InterPro" id="IPR010982">
    <property type="entry name" value="Lambda_DNA-bd_dom_sf"/>
</dbReference>